<gene>
    <name evidence="3" type="ORF">GX50_03566</name>
</gene>
<feature type="region of interest" description="Disordered" evidence="2">
    <location>
        <begin position="27"/>
        <end position="64"/>
    </location>
</feature>
<dbReference type="VEuPathDB" id="FungiDB:EMCG_08570"/>
<feature type="compositionally biased region" description="Low complexity" evidence="2">
    <location>
        <begin position="42"/>
        <end position="54"/>
    </location>
</feature>
<dbReference type="InterPro" id="IPR011990">
    <property type="entry name" value="TPR-like_helical_dom_sf"/>
</dbReference>
<feature type="region of interest" description="Disordered" evidence="2">
    <location>
        <begin position="142"/>
        <end position="187"/>
    </location>
</feature>
<reference evidence="3 4" key="1">
    <citation type="submission" date="2017-10" db="EMBL/GenBank/DDBJ databases">
        <title>Comparative genomics in systemic dimorphic fungi from Ajellomycetaceae.</title>
        <authorList>
            <person name="Munoz J.F."/>
            <person name="Mcewen J.G."/>
            <person name="Clay O.K."/>
            <person name="Cuomo C.A."/>
        </authorList>
    </citation>
    <scope>NUCLEOTIDE SEQUENCE [LARGE SCALE GENOMIC DNA]</scope>
    <source>
        <strain evidence="3 4">UAMH4076</strain>
    </source>
</reference>
<dbReference type="AlphaFoldDB" id="A0A2B7ZK79"/>
<dbReference type="Proteomes" id="UP000226031">
    <property type="component" value="Unassembled WGS sequence"/>
</dbReference>
<comment type="caution">
    <text evidence="3">The sequence shown here is derived from an EMBL/GenBank/DDBJ whole genome shotgun (WGS) entry which is preliminary data.</text>
</comment>
<keyword evidence="1" id="KW-0677">Repeat</keyword>
<name>A0A2B7ZK79_9EURO</name>
<dbReference type="EMBL" id="PDND01000059">
    <property type="protein sequence ID" value="PGH33578.1"/>
    <property type="molecule type" value="Genomic_DNA"/>
</dbReference>
<evidence type="ECO:0000256" key="2">
    <source>
        <dbReference type="SAM" id="MobiDB-lite"/>
    </source>
</evidence>
<dbReference type="InterPro" id="IPR006597">
    <property type="entry name" value="Sel1-like"/>
</dbReference>
<dbReference type="InterPro" id="IPR051726">
    <property type="entry name" value="Chitin_Synth_Reg"/>
</dbReference>
<dbReference type="STRING" id="73230.A0A2B7ZK79"/>
<feature type="region of interest" description="Disordered" evidence="2">
    <location>
        <begin position="229"/>
        <end position="318"/>
    </location>
</feature>
<dbReference type="PANTHER" id="PTHR46430">
    <property type="entry name" value="PROTEIN SKT5-RELATED"/>
    <property type="match status" value="1"/>
</dbReference>
<keyword evidence="4" id="KW-1185">Reference proteome</keyword>
<evidence type="ECO:0000256" key="1">
    <source>
        <dbReference type="ARBA" id="ARBA00022737"/>
    </source>
</evidence>
<dbReference type="Gene3D" id="1.25.40.10">
    <property type="entry name" value="Tetratricopeptide repeat domain"/>
    <property type="match status" value="2"/>
</dbReference>
<feature type="region of interest" description="Disordered" evidence="2">
    <location>
        <begin position="714"/>
        <end position="735"/>
    </location>
</feature>
<feature type="compositionally biased region" description="Low complexity" evidence="2">
    <location>
        <begin position="240"/>
        <end position="262"/>
    </location>
</feature>
<evidence type="ECO:0000313" key="4">
    <source>
        <dbReference type="Proteomes" id="UP000226031"/>
    </source>
</evidence>
<accession>A0A2B7ZK79</accession>
<dbReference type="Pfam" id="PF08238">
    <property type="entry name" value="Sel1"/>
    <property type="match status" value="7"/>
</dbReference>
<sequence>MQRTPPPDMATSVAPERVYHALPLLPPAPAYVRSSPPPAPNQQKLPQLPRQRPPSLSNEDLKPILSAVPKRKPVKLPPLEVLSDAIIHNSPVSPVVIDPSSSLPVASSAQIEDVRTFPSDSWRPDELMLDSPGTVQLPLRQSSLSPTAYPPPSYQTPPYRHMPSNSVSESLRSIPERRDSLPPDQSQQMPYKIARNRSQGGSSQGSFESLTQEHETYQPLQYHHQVFDESGFDRNGNRGSKGTVRSTSDSSSGGEPGPGVYSQNYLAPSRGSHLGLTIPRPNSAYSSTSDFAARGRSPQLSPHVHARGVSAHSGASPDTRPLSFVDLLNVPYPQPAPGAATLGNAHLRPSVGNNASLLSHKQTFDMYLANVKKTNDPGAQYEFAVFMIHASQETEDSQASTDSTRPEKSKDITKVDLLREAKSILQRLADRSYPYAQYYLADGLASGLLNKGKPDYDKAFPFFVAASKHGHAEAGYRAALCYEFGWGSRKDAAKAVQFYRQAASKNHPGAMSRLGRACLAGEMGLVKRYREGITWMKRAAEAADHQYNSAPYELGLLHETGYGDDVFQDETYAAQLFTKSAELDHPDAAYRLGDAYEHGRLNCPVDPALSVHFYTCAAQLGHPLAMMALCAWFMVGAEPLLSKDEYEAYEWARSAAELGLPKAQYAVGYFTEMGIGCRRDPLEANVWYVKAADQGDERAKHRIAAIRAAASGVDPNSAASNRRKKGEGQRDGSPGEPFLRIIALISLSSFTNREMVVGQETSKAKTKDS</sequence>
<dbReference type="PANTHER" id="PTHR46430:SF1">
    <property type="entry name" value="CHITIN SYNTHASE REGULATOR SKT5-RELATED"/>
    <property type="match status" value="1"/>
</dbReference>
<dbReference type="SMART" id="SM00671">
    <property type="entry name" value="SEL1"/>
    <property type="match status" value="7"/>
</dbReference>
<organism evidence="3 4">
    <name type="scientific">[Emmonsia] crescens</name>
    <dbReference type="NCBI Taxonomy" id="73230"/>
    <lineage>
        <taxon>Eukaryota</taxon>
        <taxon>Fungi</taxon>
        <taxon>Dikarya</taxon>
        <taxon>Ascomycota</taxon>
        <taxon>Pezizomycotina</taxon>
        <taxon>Eurotiomycetes</taxon>
        <taxon>Eurotiomycetidae</taxon>
        <taxon>Onygenales</taxon>
        <taxon>Ajellomycetaceae</taxon>
        <taxon>Emergomyces</taxon>
    </lineage>
</organism>
<protein>
    <submittedName>
        <fullName evidence="3">Uncharacterized protein</fullName>
    </submittedName>
</protein>
<evidence type="ECO:0000313" key="3">
    <source>
        <dbReference type="EMBL" id="PGH33578.1"/>
    </source>
</evidence>
<feature type="compositionally biased region" description="Pro residues" evidence="2">
    <location>
        <begin position="27"/>
        <end position="40"/>
    </location>
</feature>
<dbReference type="SUPFAM" id="SSF81901">
    <property type="entry name" value="HCP-like"/>
    <property type="match status" value="1"/>
</dbReference>
<proteinExistence type="predicted"/>